<accession>A0A7W6KHW4</accession>
<keyword evidence="2" id="KW-1185">Reference proteome</keyword>
<evidence type="ECO:0000313" key="2">
    <source>
        <dbReference type="Proteomes" id="UP000530571"/>
    </source>
</evidence>
<dbReference type="Pfam" id="PF11367">
    <property type="entry name" value="Tail_completion_gp17"/>
    <property type="match status" value="1"/>
</dbReference>
<dbReference type="Proteomes" id="UP000530571">
    <property type="component" value="Unassembled WGS sequence"/>
</dbReference>
<organism evidence="1 2">
    <name type="scientific">Martelella radicis</name>
    <dbReference type="NCBI Taxonomy" id="1397476"/>
    <lineage>
        <taxon>Bacteria</taxon>
        <taxon>Pseudomonadati</taxon>
        <taxon>Pseudomonadota</taxon>
        <taxon>Alphaproteobacteria</taxon>
        <taxon>Hyphomicrobiales</taxon>
        <taxon>Aurantimonadaceae</taxon>
        <taxon>Martelella</taxon>
    </lineage>
</organism>
<reference evidence="1 2" key="1">
    <citation type="submission" date="2020-08" db="EMBL/GenBank/DDBJ databases">
        <title>Genomic Encyclopedia of Type Strains, Phase IV (KMG-IV): sequencing the most valuable type-strain genomes for metagenomic binning, comparative biology and taxonomic classification.</title>
        <authorList>
            <person name="Goeker M."/>
        </authorList>
    </citation>
    <scope>NUCLEOTIDE SEQUENCE [LARGE SCALE GENOMIC DNA]</scope>
    <source>
        <strain evidence="1 2">DSM 28101</strain>
    </source>
</reference>
<dbReference type="AlphaFoldDB" id="A0A7W6KHW4"/>
<dbReference type="InterPro" id="IPR053745">
    <property type="entry name" value="Viral_Tail_Comp_sf"/>
</dbReference>
<dbReference type="Gene3D" id="3.30.2000.30">
    <property type="match status" value="1"/>
</dbReference>
<protein>
    <recommendedName>
        <fullName evidence="3">DUF3168 domain-containing protein</fullName>
    </recommendedName>
</protein>
<sequence>MISAENALLTAIHARLSGDAELTALVGPDAIFDRLLSRPRLPAIVFGECETRDNSTATESGAEHFLSLEVWSEAHGRKAVQTIEARVKSLLDDADLAVSGFVLVNLRHRSSRIRRVTRTGYFLAEMRFRAVTEPA</sequence>
<dbReference type="InterPro" id="IPR021508">
    <property type="entry name" value="Gp17-like"/>
</dbReference>
<comment type="caution">
    <text evidence="1">The sequence shown here is derived from an EMBL/GenBank/DDBJ whole genome shotgun (WGS) entry which is preliminary data.</text>
</comment>
<evidence type="ECO:0008006" key="3">
    <source>
        <dbReference type="Google" id="ProtNLM"/>
    </source>
</evidence>
<name>A0A7W6KHW4_9HYPH</name>
<dbReference type="EMBL" id="JACIDZ010000004">
    <property type="protein sequence ID" value="MBB4121591.1"/>
    <property type="molecule type" value="Genomic_DNA"/>
</dbReference>
<proteinExistence type="predicted"/>
<evidence type="ECO:0000313" key="1">
    <source>
        <dbReference type="EMBL" id="MBB4121591.1"/>
    </source>
</evidence>
<gene>
    <name evidence="1" type="ORF">GGR30_001509</name>
</gene>